<feature type="transmembrane region" description="Helical" evidence="1">
    <location>
        <begin position="206"/>
        <end position="227"/>
    </location>
</feature>
<protein>
    <submittedName>
        <fullName evidence="2">Uncharacterized protein</fullName>
    </submittedName>
</protein>
<organism evidence="2 3">
    <name type="scientific">Effrenium voratum</name>
    <dbReference type="NCBI Taxonomy" id="2562239"/>
    <lineage>
        <taxon>Eukaryota</taxon>
        <taxon>Sar</taxon>
        <taxon>Alveolata</taxon>
        <taxon>Dinophyceae</taxon>
        <taxon>Suessiales</taxon>
        <taxon>Symbiodiniaceae</taxon>
        <taxon>Effrenium</taxon>
    </lineage>
</organism>
<proteinExistence type="predicted"/>
<dbReference type="PROSITE" id="PS51257">
    <property type="entry name" value="PROKAR_LIPOPROTEIN"/>
    <property type="match status" value="1"/>
</dbReference>
<reference evidence="2" key="1">
    <citation type="submission" date="2023-08" db="EMBL/GenBank/DDBJ databases">
        <authorList>
            <person name="Chen Y."/>
            <person name="Shah S."/>
            <person name="Dougan E. K."/>
            <person name="Thang M."/>
            <person name="Chan C."/>
        </authorList>
    </citation>
    <scope>NUCLEOTIDE SEQUENCE</scope>
</reference>
<keyword evidence="1" id="KW-0472">Membrane</keyword>
<feature type="transmembrane region" description="Helical" evidence="1">
    <location>
        <begin position="177"/>
        <end position="200"/>
    </location>
</feature>
<sequence>MAWRTVQRSKTLLGPLLLACACWGSLTAFAGSSLCRSLRPSASLAAVTEAKVDSKAATEGDPAKLEFETYKFNLAWTKMKQAEEENSPEYPKLKQEVEDLAKVVESLGGSKPAEMMTLDEAERKVREVREDLSFEKLMQMSNEERWLLAQGLGPAFPISLILSYTLYWTLNVPFITYAYYTSVLSGAASMSLVMAGAYATSIPFKPLIYIGAILFTPWVADNIMPAISKFFKLFRLPDEQELNQL</sequence>
<feature type="transmembrane region" description="Helical" evidence="1">
    <location>
        <begin position="146"/>
        <end position="170"/>
    </location>
</feature>
<comment type="caution">
    <text evidence="2">The sequence shown here is derived from an EMBL/GenBank/DDBJ whole genome shotgun (WGS) entry which is preliminary data.</text>
</comment>
<keyword evidence="1" id="KW-0812">Transmembrane</keyword>
<evidence type="ECO:0000313" key="3">
    <source>
        <dbReference type="Proteomes" id="UP001178507"/>
    </source>
</evidence>
<dbReference type="EMBL" id="CAUJNA010003288">
    <property type="protein sequence ID" value="CAJ1398048.1"/>
    <property type="molecule type" value="Genomic_DNA"/>
</dbReference>
<dbReference type="AlphaFoldDB" id="A0AA36NDB1"/>
<evidence type="ECO:0000313" key="2">
    <source>
        <dbReference type="EMBL" id="CAJ1398048.1"/>
    </source>
</evidence>
<keyword evidence="1" id="KW-1133">Transmembrane helix</keyword>
<gene>
    <name evidence="2" type="ORF">EVOR1521_LOCUS21934</name>
</gene>
<name>A0AA36NDB1_9DINO</name>
<accession>A0AA36NDB1</accession>
<evidence type="ECO:0000256" key="1">
    <source>
        <dbReference type="SAM" id="Phobius"/>
    </source>
</evidence>
<keyword evidence="3" id="KW-1185">Reference proteome</keyword>
<dbReference type="Proteomes" id="UP001178507">
    <property type="component" value="Unassembled WGS sequence"/>
</dbReference>